<accession>A0A2I2L567</accession>
<dbReference type="GeneID" id="35382610"/>
<evidence type="ECO:0000313" key="1">
    <source>
        <dbReference type="EMBL" id="SNW62688.1"/>
    </source>
</evidence>
<dbReference type="RefSeq" id="YP_009448990.1">
    <property type="nucleotide sequence ID" value="NC_036594.1"/>
</dbReference>
<reference evidence="1" key="1">
    <citation type="submission" date="2017-08" db="EMBL/GenBank/DDBJ databases">
        <authorList>
            <consortium name="Urmite Genomes"/>
        </authorList>
    </citation>
    <scope>NUCLEOTIDE SEQUENCE [LARGE SCALE GENOMIC DNA]</scope>
    <source>
        <strain evidence="1">IHUMI-LCC2</strain>
    </source>
</reference>
<evidence type="ECO:0000313" key="2">
    <source>
        <dbReference type="Proteomes" id="UP000236316"/>
    </source>
</evidence>
<dbReference type="Proteomes" id="UP000236316">
    <property type="component" value="Segment"/>
</dbReference>
<dbReference type="KEGG" id="vg:35382610"/>
<dbReference type="EMBL" id="LT906555">
    <property type="protein sequence ID" value="SNW62688.1"/>
    <property type="molecule type" value="Genomic_DNA"/>
</dbReference>
<organism evidence="1">
    <name type="scientific">Orpheovirus IHUMI-LCC2</name>
    <dbReference type="NCBI Taxonomy" id="2023057"/>
    <lineage>
        <taxon>Viruses</taxon>
        <taxon>Varidnaviria</taxon>
        <taxon>Bamfordvirae</taxon>
        <taxon>Nucleocytoviricota</taxon>
        <taxon>Megaviricetes</taxon>
        <taxon>Pimascovirales</taxon>
        <taxon>Ocovirineae</taxon>
        <taxon>Orpheoviridae</taxon>
        <taxon>Alphaorpheovirus</taxon>
        <taxon>Alphaorpheovirus massiliense</taxon>
    </lineage>
</organism>
<proteinExistence type="predicted"/>
<keyword evidence="2" id="KW-1185">Reference proteome</keyword>
<name>A0A2I2L567_9VIRU</name>
<gene>
    <name evidence="1" type="ORF">ORPV_784</name>
</gene>
<protein>
    <submittedName>
        <fullName evidence="1">Uncharacterized protein</fullName>
    </submittedName>
</protein>
<sequence length="369" mass="42408">MNPNSVNKLSTISYNALKPLPTEGLINLYNRIADEDITKENQSYNHRNLEMSLELSNEIFRRLTTNWVIGSSFNPNILSPQPTTLASIDRNHIDWGKNTVPSSSLPRYNFIVQELKSSNNNLDLNTILLIGRILLDAVLSNRGVGVGYERIIEEQISEEGEVNNVEYYSPVVLYNPYNNNWIVLQNIRDQNNVKTFDIRIMPQNINEITNETEEEIISNWTIIGIYNNERNNLLFGVASIGSDDVDIPKYLKSVINIPNIRSAYDEINYEMCPLDVQTKSLVGRILLESYINNLKATVGYETRTINLLENNTILTYYVPVVIYNFFGKNWIELQNIQNNNNIITRDVDVVIDDNSYIPELYQILSNLNM</sequence>